<dbReference type="InterPro" id="IPR051455">
    <property type="entry name" value="Bact_solute-bind_prot3"/>
</dbReference>
<organism evidence="6 7">
    <name type="scientific">Pelagibius litoralis</name>
    <dbReference type="NCBI Taxonomy" id="374515"/>
    <lineage>
        <taxon>Bacteria</taxon>
        <taxon>Pseudomonadati</taxon>
        <taxon>Pseudomonadota</taxon>
        <taxon>Alphaproteobacteria</taxon>
        <taxon>Rhodospirillales</taxon>
        <taxon>Rhodovibrionaceae</taxon>
        <taxon>Pelagibius</taxon>
    </lineage>
</organism>
<dbReference type="SMART" id="SM00062">
    <property type="entry name" value="PBPb"/>
    <property type="match status" value="1"/>
</dbReference>
<dbReference type="GO" id="GO:0006865">
    <property type="term" value="P:amino acid transport"/>
    <property type="evidence" value="ECO:0007669"/>
    <property type="project" value="TreeGrafter"/>
</dbReference>
<dbReference type="AlphaFoldDB" id="A0A967F0L0"/>
<dbReference type="Proteomes" id="UP000761264">
    <property type="component" value="Unassembled WGS sequence"/>
</dbReference>
<dbReference type="Pfam" id="PF00497">
    <property type="entry name" value="SBP_bac_3"/>
    <property type="match status" value="1"/>
</dbReference>
<dbReference type="PANTHER" id="PTHR30085">
    <property type="entry name" value="AMINO ACID ABC TRANSPORTER PERMEASE"/>
    <property type="match status" value="1"/>
</dbReference>
<comment type="similarity">
    <text evidence="1">Belongs to the bacterial solute-binding protein 3 family.</text>
</comment>
<evidence type="ECO:0000313" key="7">
    <source>
        <dbReference type="Proteomes" id="UP000761264"/>
    </source>
</evidence>
<keyword evidence="7" id="KW-1185">Reference proteome</keyword>
<gene>
    <name evidence="6" type="ORF">HBA54_19510</name>
</gene>
<evidence type="ECO:0000256" key="2">
    <source>
        <dbReference type="ARBA" id="ARBA00022448"/>
    </source>
</evidence>
<proteinExistence type="inferred from homology"/>
<sequence>MAFFLAVGLSFATASQAATLDKVRETSGLKLGFRDDAAPFSFADENGRAAGYSVALCAAIGGAVQASLELDQLAVEFVPVTAENRFAALADGRIDLLCGATTVTLQRRAEVDFSLQTFVTGASVLYRSGGPASFTELNGRKVGVRAGTTTDDGLRRALSEAGITAEVVAISSHEAGRDALEAEEIAAYFADRAILIMLARQAKNPERLVLSQRFFSFEPYALALRRGDSDFRLLVDRALVRLYRSKAIGKIYEASFGKARMSDLLRAMYTLQSFPD</sequence>
<dbReference type="RefSeq" id="WP_205944776.1">
    <property type="nucleotide sequence ID" value="NZ_JAAQPH010000016.1"/>
</dbReference>
<feature type="domain" description="Solute-binding protein family 3/N-terminal" evidence="5">
    <location>
        <begin position="28"/>
        <end position="259"/>
    </location>
</feature>
<dbReference type="PANTHER" id="PTHR30085:SF6">
    <property type="entry name" value="ABC TRANSPORTER GLUTAMINE-BINDING PROTEIN GLNH"/>
    <property type="match status" value="1"/>
</dbReference>
<dbReference type="InterPro" id="IPR001638">
    <property type="entry name" value="Solute-binding_3/MltF_N"/>
</dbReference>
<evidence type="ECO:0000256" key="4">
    <source>
        <dbReference type="SAM" id="SignalP"/>
    </source>
</evidence>
<dbReference type="SUPFAM" id="SSF53850">
    <property type="entry name" value="Periplasmic binding protein-like II"/>
    <property type="match status" value="1"/>
</dbReference>
<evidence type="ECO:0000259" key="5">
    <source>
        <dbReference type="SMART" id="SM00062"/>
    </source>
</evidence>
<keyword evidence="2" id="KW-0813">Transport</keyword>
<dbReference type="GO" id="GO:0005576">
    <property type="term" value="C:extracellular region"/>
    <property type="evidence" value="ECO:0007669"/>
    <property type="project" value="TreeGrafter"/>
</dbReference>
<dbReference type="EMBL" id="JAAQPH010000016">
    <property type="protein sequence ID" value="NIA70791.1"/>
    <property type="molecule type" value="Genomic_DNA"/>
</dbReference>
<feature type="chain" id="PRO_5037006138" evidence="4">
    <location>
        <begin position="18"/>
        <end position="276"/>
    </location>
</feature>
<dbReference type="CDD" id="cd13688">
    <property type="entry name" value="PBP2_GltI_DEBP"/>
    <property type="match status" value="1"/>
</dbReference>
<keyword evidence="3 4" id="KW-0732">Signal</keyword>
<dbReference type="Gene3D" id="3.40.190.10">
    <property type="entry name" value="Periplasmic binding protein-like II"/>
    <property type="match status" value="2"/>
</dbReference>
<name>A0A967F0L0_9PROT</name>
<evidence type="ECO:0000256" key="1">
    <source>
        <dbReference type="ARBA" id="ARBA00010333"/>
    </source>
</evidence>
<comment type="caution">
    <text evidence="6">The sequence shown here is derived from an EMBL/GenBank/DDBJ whole genome shotgun (WGS) entry which is preliminary data.</text>
</comment>
<accession>A0A967F0L0</accession>
<evidence type="ECO:0000313" key="6">
    <source>
        <dbReference type="EMBL" id="NIA70791.1"/>
    </source>
</evidence>
<protein>
    <submittedName>
        <fullName evidence="6">Amino acid ABC transporter substrate-binding protein</fullName>
    </submittedName>
</protein>
<dbReference type="GO" id="GO:0030288">
    <property type="term" value="C:outer membrane-bounded periplasmic space"/>
    <property type="evidence" value="ECO:0007669"/>
    <property type="project" value="TreeGrafter"/>
</dbReference>
<reference evidence="6" key="1">
    <citation type="submission" date="2020-03" db="EMBL/GenBank/DDBJ databases">
        <title>Genome of Pelagibius litoralis DSM 21314T.</title>
        <authorList>
            <person name="Wang G."/>
        </authorList>
    </citation>
    <scope>NUCLEOTIDE SEQUENCE</scope>
    <source>
        <strain evidence="6">DSM 21314</strain>
    </source>
</reference>
<evidence type="ECO:0000256" key="3">
    <source>
        <dbReference type="ARBA" id="ARBA00022729"/>
    </source>
</evidence>
<feature type="signal peptide" evidence="4">
    <location>
        <begin position="1"/>
        <end position="17"/>
    </location>
</feature>